<keyword evidence="2" id="KW-1185">Reference proteome</keyword>
<proteinExistence type="predicted"/>
<name>A0A9N9SUF3_DIABA</name>
<dbReference type="AlphaFoldDB" id="A0A9N9SUF3"/>
<accession>A0A9N9SUF3</accession>
<sequence length="73" mass="8723">MIKFLEERGDNHQQLRDLDWQCDLVFLVDFTGKLSIKSGTARQQQNVIRNDYIIQIQAVPMIVDIKKKRFLRF</sequence>
<evidence type="ECO:0000313" key="1">
    <source>
        <dbReference type="EMBL" id="CAG9829482.1"/>
    </source>
</evidence>
<gene>
    <name evidence="1" type="ORF">DIABBA_LOCUS3283</name>
</gene>
<protein>
    <submittedName>
        <fullName evidence="1">Uncharacterized protein</fullName>
    </submittedName>
</protein>
<evidence type="ECO:0000313" key="2">
    <source>
        <dbReference type="Proteomes" id="UP001153709"/>
    </source>
</evidence>
<dbReference type="OrthoDB" id="1101576at2759"/>
<dbReference type="EMBL" id="OU898277">
    <property type="protein sequence ID" value="CAG9829482.1"/>
    <property type="molecule type" value="Genomic_DNA"/>
</dbReference>
<dbReference type="Proteomes" id="UP001153709">
    <property type="component" value="Chromosome 2"/>
</dbReference>
<reference evidence="1" key="1">
    <citation type="submission" date="2022-01" db="EMBL/GenBank/DDBJ databases">
        <authorList>
            <person name="King R."/>
        </authorList>
    </citation>
    <scope>NUCLEOTIDE SEQUENCE</scope>
</reference>
<organism evidence="1 2">
    <name type="scientific">Diabrotica balteata</name>
    <name type="common">Banded cucumber beetle</name>
    <dbReference type="NCBI Taxonomy" id="107213"/>
    <lineage>
        <taxon>Eukaryota</taxon>
        <taxon>Metazoa</taxon>
        <taxon>Ecdysozoa</taxon>
        <taxon>Arthropoda</taxon>
        <taxon>Hexapoda</taxon>
        <taxon>Insecta</taxon>
        <taxon>Pterygota</taxon>
        <taxon>Neoptera</taxon>
        <taxon>Endopterygota</taxon>
        <taxon>Coleoptera</taxon>
        <taxon>Polyphaga</taxon>
        <taxon>Cucujiformia</taxon>
        <taxon>Chrysomeloidea</taxon>
        <taxon>Chrysomelidae</taxon>
        <taxon>Galerucinae</taxon>
        <taxon>Diabroticina</taxon>
        <taxon>Diabroticites</taxon>
        <taxon>Diabrotica</taxon>
    </lineage>
</organism>